<dbReference type="Proteomes" id="UP000310636">
    <property type="component" value="Unassembled WGS sequence"/>
</dbReference>
<evidence type="ECO:0000313" key="4">
    <source>
        <dbReference type="EMBL" id="THF77097.1"/>
    </source>
</evidence>
<evidence type="ECO:0000259" key="3">
    <source>
        <dbReference type="Pfam" id="PF08240"/>
    </source>
</evidence>
<evidence type="ECO:0000259" key="2">
    <source>
        <dbReference type="Pfam" id="PF00107"/>
    </source>
</evidence>
<dbReference type="Gene3D" id="3.90.180.10">
    <property type="entry name" value="Medium-chain alcohol dehydrogenases, catalytic domain"/>
    <property type="match status" value="2"/>
</dbReference>
<dbReference type="Gene3D" id="3.40.50.720">
    <property type="entry name" value="NAD(P)-binding Rossmann-like Domain"/>
    <property type="match status" value="1"/>
</dbReference>
<gene>
    <name evidence="4" type="ORF">E6C55_17165</name>
</gene>
<dbReference type="AlphaFoldDB" id="A0A4S4BQ92"/>
<dbReference type="EMBL" id="SSOB01000021">
    <property type="protein sequence ID" value="THF77097.1"/>
    <property type="molecule type" value="Genomic_DNA"/>
</dbReference>
<dbReference type="GO" id="GO:0016491">
    <property type="term" value="F:oxidoreductase activity"/>
    <property type="evidence" value="ECO:0007669"/>
    <property type="project" value="UniProtKB-KW"/>
</dbReference>
<evidence type="ECO:0000313" key="5">
    <source>
        <dbReference type="Proteomes" id="UP000310636"/>
    </source>
</evidence>
<sequence>MAAQMMNALAVTSLGKKAELISLPKPTADNDSIVIKTAYSGVSIGTEMWIAEGRRDDYGPVPFVNGYQATGTVVEIGPGAEGAVQLGDPVAVFCSGAHSEYVKASIGLAHKLSDPASMQACSMFVQPSVAANAWNLAGLNTGDVAYVVGQGLVGQCAAMIAKLRGAYVIASDVSGDRLERSRSVCADWVIDASGERALDAILERFPGGVDIVAESTGFGALLDDAMAACRGKGTFVFLGWYPDRASFHFQTPHGKQLNAVFPCFIGERPVRESVIRWIEEGKLEMRALISHELHWSEAEAVYNQLFTPTRNSYNGITIKWA</sequence>
<feature type="domain" description="Alcohol dehydrogenase-like N-terminal" evidence="3">
    <location>
        <begin position="31"/>
        <end position="100"/>
    </location>
</feature>
<dbReference type="InterPro" id="IPR011032">
    <property type="entry name" value="GroES-like_sf"/>
</dbReference>
<name>A0A4S4BQ92_9BACL</name>
<organism evidence="4 5">
    <name type="scientific">Cohnella fermenti</name>
    <dbReference type="NCBI Taxonomy" id="2565925"/>
    <lineage>
        <taxon>Bacteria</taxon>
        <taxon>Bacillati</taxon>
        <taxon>Bacillota</taxon>
        <taxon>Bacilli</taxon>
        <taxon>Bacillales</taxon>
        <taxon>Paenibacillaceae</taxon>
        <taxon>Cohnella</taxon>
    </lineage>
</organism>
<dbReference type="Pfam" id="PF08240">
    <property type="entry name" value="ADH_N"/>
    <property type="match status" value="1"/>
</dbReference>
<dbReference type="InterPro" id="IPR013154">
    <property type="entry name" value="ADH-like_N"/>
</dbReference>
<reference evidence="4 5" key="1">
    <citation type="submission" date="2019-04" db="EMBL/GenBank/DDBJ databases">
        <title>Cohnella sp. nov. isolated from preserved vegetables.</title>
        <authorList>
            <person name="Lin S.-Y."/>
            <person name="Hung M.-H."/>
            <person name="Young C.-C."/>
        </authorList>
    </citation>
    <scope>NUCLEOTIDE SEQUENCE [LARGE SCALE GENOMIC DNA]</scope>
    <source>
        <strain evidence="4 5">CC-MHH1044</strain>
    </source>
</reference>
<keyword evidence="5" id="KW-1185">Reference proteome</keyword>
<keyword evidence="1" id="KW-0560">Oxidoreductase</keyword>
<dbReference type="PANTHER" id="PTHR43189">
    <property type="entry name" value="ZINC-TYPE ALCOHOL DEHYDROGENASE-LIKE PROTEIN C1198.01-RELATED"/>
    <property type="match status" value="1"/>
</dbReference>
<dbReference type="SUPFAM" id="SSF50129">
    <property type="entry name" value="GroES-like"/>
    <property type="match status" value="1"/>
</dbReference>
<dbReference type="CDD" id="cd08255">
    <property type="entry name" value="2-desacetyl-2-hydroxyethyl_bacteriochlorophyllide_like"/>
    <property type="match status" value="1"/>
</dbReference>
<dbReference type="OrthoDB" id="9781588at2"/>
<accession>A0A4S4BQ92</accession>
<dbReference type="Pfam" id="PF00107">
    <property type="entry name" value="ADH_zinc_N"/>
    <property type="match status" value="1"/>
</dbReference>
<dbReference type="InterPro" id="IPR036291">
    <property type="entry name" value="NAD(P)-bd_dom_sf"/>
</dbReference>
<feature type="domain" description="Alcohol dehydrogenase-like C-terminal" evidence="2">
    <location>
        <begin position="153"/>
        <end position="279"/>
    </location>
</feature>
<dbReference type="PANTHER" id="PTHR43189:SF1">
    <property type="entry name" value="ZINC-TYPE ALCOHOL DEHYDROGENASE-LIKE PROTEIN C1198.01"/>
    <property type="match status" value="1"/>
</dbReference>
<proteinExistence type="predicted"/>
<dbReference type="SUPFAM" id="SSF51735">
    <property type="entry name" value="NAD(P)-binding Rossmann-fold domains"/>
    <property type="match status" value="1"/>
</dbReference>
<comment type="caution">
    <text evidence="4">The sequence shown here is derived from an EMBL/GenBank/DDBJ whole genome shotgun (WGS) entry which is preliminary data.</text>
</comment>
<dbReference type="RefSeq" id="WP_136371045.1">
    <property type="nucleotide sequence ID" value="NZ_SSOB01000021.1"/>
</dbReference>
<evidence type="ECO:0000256" key="1">
    <source>
        <dbReference type="ARBA" id="ARBA00023002"/>
    </source>
</evidence>
<dbReference type="InterPro" id="IPR013149">
    <property type="entry name" value="ADH-like_C"/>
</dbReference>
<protein>
    <submittedName>
        <fullName evidence="4">Zinc-binding alcohol dehydrogenase</fullName>
    </submittedName>
</protein>